<evidence type="ECO:0000313" key="2">
    <source>
        <dbReference type="Proteomes" id="UP001345963"/>
    </source>
</evidence>
<reference evidence="1 2" key="1">
    <citation type="submission" date="2021-07" db="EMBL/GenBank/DDBJ databases">
        <authorList>
            <person name="Palmer J.M."/>
        </authorList>
    </citation>
    <scope>NUCLEOTIDE SEQUENCE [LARGE SCALE GENOMIC DNA]</scope>
    <source>
        <strain evidence="1 2">AT_MEX2019</strain>
        <tissue evidence="1">Muscle</tissue>
    </source>
</reference>
<organism evidence="1 2">
    <name type="scientific">Ataeniobius toweri</name>
    <dbReference type="NCBI Taxonomy" id="208326"/>
    <lineage>
        <taxon>Eukaryota</taxon>
        <taxon>Metazoa</taxon>
        <taxon>Chordata</taxon>
        <taxon>Craniata</taxon>
        <taxon>Vertebrata</taxon>
        <taxon>Euteleostomi</taxon>
        <taxon>Actinopterygii</taxon>
        <taxon>Neopterygii</taxon>
        <taxon>Teleostei</taxon>
        <taxon>Neoteleostei</taxon>
        <taxon>Acanthomorphata</taxon>
        <taxon>Ovalentaria</taxon>
        <taxon>Atherinomorphae</taxon>
        <taxon>Cyprinodontiformes</taxon>
        <taxon>Goodeidae</taxon>
        <taxon>Ataeniobius</taxon>
    </lineage>
</organism>
<keyword evidence="2" id="KW-1185">Reference proteome</keyword>
<proteinExistence type="predicted"/>
<dbReference type="EMBL" id="JAHUTI010045878">
    <property type="protein sequence ID" value="MED6246967.1"/>
    <property type="molecule type" value="Genomic_DNA"/>
</dbReference>
<accession>A0ABU7B8W0</accession>
<name>A0ABU7B8W0_9TELE</name>
<gene>
    <name evidence="1" type="ORF">ATANTOWER_027072</name>
</gene>
<sequence>MKPRYFRTVTTFNVTFGLYNIIEKQTEIFKGKNTKRWSLKSALAQSIRKSHCKTFISQEKKTNNLQSIGYTMKHTKVSHQVEKIWSNSDCTKNWIPFQNQ</sequence>
<comment type="caution">
    <text evidence="1">The sequence shown here is derived from an EMBL/GenBank/DDBJ whole genome shotgun (WGS) entry which is preliminary data.</text>
</comment>
<protein>
    <submittedName>
        <fullName evidence="1">Uncharacterized protein</fullName>
    </submittedName>
</protein>
<evidence type="ECO:0000313" key="1">
    <source>
        <dbReference type="EMBL" id="MED6246967.1"/>
    </source>
</evidence>
<dbReference type="Proteomes" id="UP001345963">
    <property type="component" value="Unassembled WGS sequence"/>
</dbReference>